<dbReference type="EMBL" id="CAJVPW010004330">
    <property type="protein sequence ID" value="CAG8538825.1"/>
    <property type="molecule type" value="Genomic_DNA"/>
</dbReference>
<gene>
    <name evidence="1" type="ORF">SPELUC_LOCUS4707</name>
</gene>
<proteinExistence type="predicted"/>
<name>A0ACA9LSV2_9GLOM</name>
<dbReference type="Proteomes" id="UP000789366">
    <property type="component" value="Unassembled WGS sequence"/>
</dbReference>
<evidence type="ECO:0000313" key="2">
    <source>
        <dbReference type="Proteomes" id="UP000789366"/>
    </source>
</evidence>
<keyword evidence="2" id="KW-1185">Reference proteome</keyword>
<reference evidence="1" key="1">
    <citation type="submission" date="2021-06" db="EMBL/GenBank/DDBJ databases">
        <authorList>
            <person name="Kallberg Y."/>
            <person name="Tangrot J."/>
            <person name="Rosling A."/>
        </authorList>
    </citation>
    <scope>NUCLEOTIDE SEQUENCE</scope>
    <source>
        <strain evidence="1">28 12/20/2015</strain>
    </source>
</reference>
<comment type="caution">
    <text evidence="1">The sequence shown here is derived from an EMBL/GenBank/DDBJ whole genome shotgun (WGS) entry which is preliminary data.</text>
</comment>
<accession>A0ACA9LSV2</accession>
<protein>
    <submittedName>
        <fullName evidence="1">7966_t:CDS:1</fullName>
    </submittedName>
</protein>
<evidence type="ECO:0000313" key="1">
    <source>
        <dbReference type="EMBL" id="CAG8538825.1"/>
    </source>
</evidence>
<organism evidence="1 2">
    <name type="scientific">Cetraspora pellucida</name>
    <dbReference type="NCBI Taxonomy" id="1433469"/>
    <lineage>
        <taxon>Eukaryota</taxon>
        <taxon>Fungi</taxon>
        <taxon>Fungi incertae sedis</taxon>
        <taxon>Mucoromycota</taxon>
        <taxon>Glomeromycotina</taxon>
        <taxon>Glomeromycetes</taxon>
        <taxon>Diversisporales</taxon>
        <taxon>Gigasporaceae</taxon>
        <taxon>Cetraspora</taxon>
    </lineage>
</organism>
<sequence length="275" mass="32092">MLAKYAIGEMTIGKKKKSDLEKSHKNESDYSYSYGHSQSYNQGHSCGYSHGHNCSCSHNSSNNTIQNNTQILSIDVDIVQDIHLELIEYEESEICELMIDLSNLAVSQEIKAYKNQLENKQDDLDNSDEEPPKISAFKRLNKLKNFILFAKQQMCDDFFLNDNNLKVFCKYLLLIKRKIAEFMKQKPIIDFFRSANQSIMINDRFFLNDLEFSNDNDSISDNDYFFNDNDFSNNNHFSGDNNFLDDDYFFDDNYFSDYEGFSNNYHSSPNDIITN</sequence>